<accession>A0A1M7UAH5</accession>
<name>A0A1M7UAH5_9BRAD</name>
<reference evidence="3" key="1">
    <citation type="submission" date="2016-11" db="EMBL/GenBank/DDBJ databases">
        <authorList>
            <person name="Varghese N."/>
            <person name="Submissions S."/>
        </authorList>
    </citation>
    <scope>NUCLEOTIDE SEQUENCE [LARGE SCALE GENOMIC DNA]</scope>
    <source>
        <strain evidence="3">GAS401</strain>
    </source>
</reference>
<proteinExistence type="predicted"/>
<evidence type="ECO:0000256" key="1">
    <source>
        <dbReference type="SAM" id="MobiDB-lite"/>
    </source>
</evidence>
<sequence>MSLADADSPARHRKQAGMRLVPGGTFRMGSNKAANECHDSDRVPQFGIS</sequence>
<evidence type="ECO:0000313" key="3">
    <source>
        <dbReference type="Proteomes" id="UP000184096"/>
    </source>
</evidence>
<dbReference type="EMBL" id="LT670849">
    <property type="protein sequence ID" value="SHN79944.1"/>
    <property type="molecule type" value="Genomic_DNA"/>
</dbReference>
<evidence type="ECO:0000313" key="2">
    <source>
        <dbReference type="EMBL" id="SHN79944.1"/>
    </source>
</evidence>
<gene>
    <name evidence="2" type="ORF">SAMN05444170_4167</name>
</gene>
<dbReference type="Proteomes" id="UP000184096">
    <property type="component" value="Chromosome I"/>
</dbReference>
<dbReference type="AlphaFoldDB" id="A0A1M7UAH5"/>
<feature type="region of interest" description="Disordered" evidence="1">
    <location>
        <begin position="1"/>
        <end position="49"/>
    </location>
</feature>
<keyword evidence="3" id="KW-1185">Reference proteome</keyword>
<organism evidence="2 3">
    <name type="scientific">Bradyrhizobium erythrophlei</name>
    <dbReference type="NCBI Taxonomy" id="1437360"/>
    <lineage>
        <taxon>Bacteria</taxon>
        <taxon>Pseudomonadati</taxon>
        <taxon>Pseudomonadota</taxon>
        <taxon>Alphaproteobacteria</taxon>
        <taxon>Hyphomicrobiales</taxon>
        <taxon>Nitrobacteraceae</taxon>
        <taxon>Bradyrhizobium</taxon>
    </lineage>
</organism>
<protein>
    <submittedName>
        <fullName evidence="2">Uncharacterized protein</fullName>
    </submittedName>
</protein>